<dbReference type="Gene3D" id="1.20.1280.50">
    <property type="match status" value="1"/>
</dbReference>
<dbReference type="RefSeq" id="XP_009542198.1">
    <property type="nucleotide sequence ID" value="XM_009543903.1"/>
</dbReference>
<dbReference type="Proteomes" id="UP000030671">
    <property type="component" value="Unassembled WGS sequence"/>
</dbReference>
<dbReference type="HOGENOM" id="CLU_2151703_0_0_1"/>
<dbReference type="OrthoDB" id="2884925at2759"/>
<dbReference type="EMBL" id="KI925455">
    <property type="protein sequence ID" value="ETW85332.1"/>
    <property type="molecule type" value="Genomic_DNA"/>
</dbReference>
<name>W4KHM3_HETIT</name>
<dbReference type="KEGG" id="hir:HETIRDRAFT_310269"/>
<reference evidence="1 2" key="1">
    <citation type="journal article" date="2012" name="New Phytol.">
        <title>Insight into trade-off between wood decay and parasitism from the genome of a fungal forest pathogen.</title>
        <authorList>
            <person name="Olson A."/>
            <person name="Aerts A."/>
            <person name="Asiegbu F."/>
            <person name="Belbahri L."/>
            <person name="Bouzid O."/>
            <person name="Broberg A."/>
            <person name="Canback B."/>
            <person name="Coutinho P.M."/>
            <person name="Cullen D."/>
            <person name="Dalman K."/>
            <person name="Deflorio G."/>
            <person name="van Diepen L.T."/>
            <person name="Dunand C."/>
            <person name="Duplessis S."/>
            <person name="Durling M."/>
            <person name="Gonthier P."/>
            <person name="Grimwood J."/>
            <person name="Fossdal C.G."/>
            <person name="Hansson D."/>
            <person name="Henrissat B."/>
            <person name="Hietala A."/>
            <person name="Himmelstrand K."/>
            <person name="Hoffmeister D."/>
            <person name="Hogberg N."/>
            <person name="James T.Y."/>
            <person name="Karlsson M."/>
            <person name="Kohler A."/>
            <person name="Kues U."/>
            <person name="Lee Y.H."/>
            <person name="Lin Y.C."/>
            <person name="Lind M."/>
            <person name="Lindquist E."/>
            <person name="Lombard V."/>
            <person name="Lucas S."/>
            <person name="Lunden K."/>
            <person name="Morin E."/>
            <person name="Murat C."/>
            <person name="Park J."/>
            <person name="Raffaello T."/>
            <person name="Rouze P."/>
            <person name="Salamov A."/>
            <person name="Schmutz J."/>
            <person name="Solheim H."/>
            <person name="Stahlberg J."/>
            <person name="Velez H."/>
            <person name="de Vries R.P."/>
            <person name="Wiebenga A."/>
            <person name="Woodward S."/>
            <person name="Yakovlev I."/>
            <person name="Garbelotto M."/>
            <person name="Martin F."/>
            <person name="Grigoriev I.V."/>
            <person name="Stenlid J."/>
        </authorList>
    </citation>
    <scope>NUCLEOTIDE SEQUENCE [LARGE SCALE GENOMIC DNA]</scope>
    <source>
        <strain evidence="1 2">TC 32-1</strain>
    </source>
</reference>
<dbReference type="GeneID" id="20669768"/>
<sequence length="122" mass="14111">SPPAQLRLDLLSDLSITASVNDPNIYRIFDDEVAFLHNTICVINVRCNDIILMHHLPSETLVHVFYFLAVINPPWICDLGWIKISYICRYWREVALEYQKLWSIINLDLGKSCVLEMSTCAK</sequence>
<accession>W4KHM3</accession>
<evidence type="ECO:0000313" key="1">
    <source>
        <dbReference type="EMBL" id="ETW85332.1"/>
    </source>
</evidence>
<dbReference type="InParanoid" id="W4KHM3"/>
<evidence type="ECO:0000313" key="2">
    <source>
        <dbReference type="Proteomes" id="UP000030671"/>
    </source>
</evidence>
<keyword evidence="2" id="KW-1185">Reference proteome</keyword>
<dbReference type="AlphaFoldDB" id="W4KHM3"/>
<feature type="non-terminal residue" evidence="1">
    <location>
        <position position="1"/>
    </location>
</feature>
<gene>
    <name evidence="1" type="ORF">HETIRDRAFT_310269</name>
</gene>
<organism evidence="1 2">
    <name type="scientific">Heterobasidion irregulare (strain TC 32-1)</name>
    <dbReference type="NCBI Taxonomy" id="747525"/>
    <lineage>
        <taxon>Eukaryota</taxon>
        <taxon>Fungi</taxon>
        <taxon>Dikarya</taxon>
        <taxon>Basidiomycota</taxon>
        <taxon>Agaricomycotina</taxon>
        <taxon>Agaricomycetes</taxon>
        <taxon>Russulales</taxon>
        <taxon>Bondarzewiaceae</taxon>
        <taxon>Heterobasidion</taxon>
        <taxon>Heterobasidion annosum species complex</taxon>
    </lineage>
</organism>
<proteinExistence type="predicted"/>
<protein>
    <submittedName>
        <fullName evidence="1">Uncharacterized protein</fullName>
    </submittedName>
</protein>